<dbReference type="GO" id="GO:0009279">
    <property type="term" value="C:cell outer membrane"/>
    <property type="evidence" value="ECO:0007669"/>
    <property type="project" value="UniProtKB-SubCell"/>
</dbReference>
<evidence type="ECO:0000259" key="15">
    <source>
        <dbReference type="Pfam" id="PF02563"/>
    </source>
</evidence>
<keyword evidence="10" id="KW-0626">Porin</keyword>
<evidence type="ECO:0000256" key="7">
    <source>
        <dbReference type="ARBA" id="ARBA00022729"/>
    </source>
</evidence>
<keyword evidence="13" id="KW-0998">Cell outer membrane</keyword>
<organism evidence="17 18">
    <name type="scientific">Paracoccus versutus</name>
    <name type="common">Thiobacillus versutus</name>
    <dbReference type="NCBI Taxonomy" id="34007"/>
    <lineage>
        <taxon>Bacteria</taxon>
        <taxon>Pseudomonadati</taxon>
        <taxon>Pseudomonadota</taxon>
        <taxon>Alphaproteobacteria</taxon>
        <taxon>Rhodobacterales</taxon>
        <taxon>Paracoccaceae</taxon>
        <taxon>Paracoccus</taxon>
    </lineage>
</organism>
<evidence type="ECO:0000256" key="8">
    <source>
        <dbReference type="ARBA" id="ARBA00023047"/>
    </source>
</evidence>
<proteinExistence type="inferred from homology"/>
<evidence type="ECO:0000256" key="5">
    <source>
        <dbReference type="ARBA" id="ARBA00022597"/>
    </source>
</evidence>
<evidence type="ECO:0000256" key="2">
    <source>
        <dbReference type="ARBA" id="ARBA00009450"/>
    </source>
</evidence>
<dbReference type="InterPro" id="IPR049712">
    <property type="entry name" value="Poly_export"/>
</dbReference>
<evidence type="ECO:0000313" key="17">
    <source>
        <dbReference type="EMBL" id="REG54159.1"/>
    </source>
</evidence>
<evidence type="ECO:0000256" key="1">
    <source>
        <dbReference type="ARBA" id="ARBA00004571"/>
    </source>
</evidence>
<evidence type="ECO:0000256" key="13">
    <source>
        <dbReference type="ARBA" id="ARBA00023237"/>
    </source>
</evidence>
<protein>
    <submittedName>
        <fullName evidence="17">Polysaccharide export outer membrane protein</fullName>
    </submittedName>
</protein>
<evidence type="ECO:0000256" key="11">
    <source>
        <dbReference type="ARBA" id="ARBA00023136"/>
    </source>
</evidence>
<dbReference type="Gene3D" id="3.30.1950.10">
    <property type="entry name" value="wza like domain"/>
    <property type="match status" value="1"/>
</dbReference>
<feature type="domain" description="Polysaccharide export protein N-terminal" evidence="15">
    <location>
        <begin position="100"/>
        <end position="178"/>
    </location>
</feature>
<dbReference type="GO" id="GO:0006811">
    <property type="term" value="P:monoatomic ion transport"/>
    <property type="evidence" value="ECO:0007669"/>
    <property type="project" value="UniProtKB-KW"/>
</dbReference>
<keyword evidence="18" id="KW-1185">Reference proteome</keyword>
<evidence type="ECO:0000259" key="16">
    <source>
        <dbReference type="Pfam" id="PF22461"/>
    </source>
</evidence>
<dbReference type="Proteomes" id="UP000256794">
    <property type="component" value="Unassembled WGS sequence"/>
</dbReference>
<keyword evidence="7" id="KW-0732">Signal</keyword>
<dbReference type="PANTHER" id="PTHR33619:SF3">
    <property type="entry name" value="POLYSACCHARIDE EXPORT PROTEIN GFCE-RELATED"/>
    <property type="match status" value="1"/>
</dbReference>
<dbReference type="EMBL" id="QUMX01000005">
    <property type="protein sequence ID" value="REG54159.1"/>
    <property type="molecule type" value="Genomic_DNA"/>
</dbReference>
<evidence type="ECO:0000256" key="10">
    <source>
        <dbReference type="ARBA" id="ARBA00023114"/>
    </source>
</evidence>
<keyword evidence="14" id="KW-0449">Lipoprotein</keyword>
<evidence type="ECO:0000256" key="12">
    <source>
        <dbReference type="ARBA" id="ARBA00023139"/>
    </source>
</evidence>
<accession>A0AAQ0HKI7</accession>
<dbReference type="GO" id="GO:0046930">
    <property type="term" value="C:pore complex"/>
    <property type="evidence" value="ECO:0007669"/>
    <property type="project" value="UniProtKB-KW"/>
</dbReference>
<sequence>MTQAIFSPLRSGAAPLRMRRSLAARLTRAAILGGMLLVSACGLPRSGPTKGQIMSGAVEKGGSTHIVHVDDRVNRAANFTPAYGFSADFRSAGTVAADDIRPGDVLGLSIWENVDDGLLASMGTSSTQLTELQVDSQGYIFVPYAGRVLAAGNSPEELRRIITQKLETQTPDPQVMVTRVAGDGATVSVMGKVNAQGVYPIERPTRNLSSMLSRSGGVSIEPEIAVVTVKRGNSSGKVWLRDLYSNARNDIALRPGDVILVEEDERSFTALGALGGQTKVPLGNQQINAIEAVAMVGGLSTALADPKGVFVLRDEPPAVARAVLGRGDIQGSQRVAYVLDLTRPDGMFLARDFVIRDGDTVYVTEAPFVQWRKTLQSILGTATEVGSVDSAFR</sequence>
<evidence type="ECO:0000256" key="6">
    <source>
        <dbReference type="ARBA" id="ARBA00022692"/>
    </source>
</evidence>
<feature type="domain" description="SLBB" evidence="16">
    <location>
        <begin position="187"/>
        <end position="261"/>
    </location>
</feature>
<comment type="subcellular location">
    <subcellularLocation>
        <location evidence="1">Cell outer membrane</location>
        <topology evidence="1">Multi-pass membrane protein</topology>
    </subcellularLocation>
</comment>
<keyword evidence="3" id="KW-0813">Transport</keyword>
<dbReference type="Gene3D" id="3.10.560.10">
    <property type="entry name" value="Outer membrane lipoprotein wza domain like"/>
    <property type="match status" value="2"/>
</dbReference>
<dbReference type="Pfam" id="PF02563">
    <property type="entry name" value="Poly_export"/>
    <property type="match status" value="1"/>
</dbReference>
<comment type="caution">
    <text evidence="17">The sequence shown here is derived from an EMBL/GenBank/DDBJ whole genome shotgun (WGS) entry which is preliminary data.</text>
</comment>
<keyword evidence="9" id="KW-0406">Ion transport</keyword>
<name>A0AAQ0HKI7_PARVE</name>
<evidence type="ECO:0000256" key="4">
    <source>
        <dbReference type="ARBA" id="ARBA00022452"/>
    </source>
</evidence>
<keyword evidence="5" id="KW-0762">Sugar transport</keyword>
<evidence type="ECO:0000313" key="18">
    <source>
        <dbReference type="Proteomes" id="UP000256794"/>
    </source>
</evidence>
<evidence type="ECO:0000256" key="3">
    <source>
        <dbReference type="ARBA" id="ARBA00022448"/>
    </source>
</evidence>
<keyword evidence="6" id="KW-0812">Transmembrane</keyword>
<dbReference type="Pfam" id="PF22461">
    <property type="entry name" value="SLBB_2"/>
    <property type="match status" value="1"/>
</dbReference>
<keyword evidence="11" id="KW-0472">Membrane</keyword>
<dbReference type="AlphaFoldDB" id="A0AAQ0HKI7"/>
<dbReference type="GO" id="GO:0015159">
    <property type="term" value="F:polysaccharide transmembrane transporter activity"/>
    <property type="evidence" value="ECO:0007669"/>
    <property type="project" value="InterPro"/>
</dbReference>
<keyword evidence="8" id="KW-0625">Polysaccharide transport</keyword>
<dbReference type="GO" id="GO:0015288">
    <property type="term" value="F:porin activity"/>
    <property type="evidence" value="ECO:0007669"/>
    <property type="project" value="UniProtKB-KW"/>
</dbReference>
<dbReference type="InterPro" id="IPR003715">
    <property type="entry name" value="Poly_export_N"/>
</dbReference>
<gene>
    <name evidence="17" type="ORF">ATH84_1005127</name>
</gene>
<dbReference type="PANTHER" id="PTHR33619">
    <property type="entry name" value="POLYSACCHARIDE EXPORT PROTEIN GFCE-RELATED"/>
    <property type="match status" value="1"/>
</dbReference>
<evidence type="ECO:0000256" key="14">
    <source>
        <dbReference type="ARBA" id="ARBA00023288"/>
    </source>
</evidence>
<keyword evidence="12" id="KW-0564">Palmitate</keyword>
<comment type="similarity">
    <text evidence="2">Belongs to the BexD/CtrA/VexA family.</text>
</comment>
<dbReference type="InterPro" id="IPR054765">
    <property type="entry name" value="SLBB_dom"/>
</dbReference>
<reference evidence="17 18" key="1">
    <citation type="submission" date="2018-08" db="EMBL/GenBank/DDBJ databases">
        <title>Genomic Encyclopedia of Archaeal and Bacterial Type Strains, Phase II (KMG-II): from individual species to whole genera.</title>
        <authorList>
            <person name="Goeker M."/>
        </authorList>
    </citation>
    <scope>NUCLEOTIDE SEQUENCE [LARGE SCALE GENOMIC DNA]</scope>
    <source>
        <strain evidence="17 18">DSM 582</strain>
    </source>
</reference>
<keyword evidence="4" id="KW-1134">Transmembrane beta strand</keyword>
<evidence type="ECO:0000256" key="9">
    <source>
        <dbReference type="ARBA" id="ARBA00023065"/>
    </source>
</evidence>